<keyword evidence="3" id="KW-1185">Reference proteome</keyword>
<evidence type="ECO:0000256" key="1">
    <source>
        <dbReference type="SAM" id="MobiDB-lite"/>
    </source>
</evidence>
<dbReference type="AlphaFoldDB" id="A0A9J5XXN8"/>
<accession>A0A9J5XXN8</accession>
<dbReference type="Proteomes" id="UP000824120">
    <property type="component" value="Chromosome 8"/>
</dbReference>
<comment type="caution">
    <text evidence="2">The sequence shown here is derived from an EMBL/GenBank/DDBJ whole genome shotgun (WGS) entry which is preliminary data.</text>
</comment>
<dbReference type="PANTHER" id="PTHR33022:SF20">
    <property type="entry name" value="UBIQUITIN-LIKE PROTEASE FAMILY PROFILE DOMAIN-CONTAINING PROTEIN"/>
    <property type="match status" value="1"/>
</dbReference>
<protein>
    <submittedName>
        <fullName evidence="2">Uncharacterized protein</fullName>
    </submittedName>
</protein>
<gene>
    <name evidence="2" type="ORF">H5410_043621</name>
</gene>
<name>A0A9J5XXN8_SOLCO</name>
<feature type="region of interest" description="Disordered" evidence="1">
    <location>
        <begin position="45"/>
        <end position="71"/>
    </location>
</feature>
<dbReference type="PANTHER" id="PTHR33022">
    <property type="entry name" value="DUF1985 DOMAIN-CONTAINING PROTEIN"/>
    <property type="match status" value="1"/>
</dbReference>
<sequence length="132" mass="14868">MAKSIQVLDEKSIEELRSKKKDDSIALQSIINNAKASRIKIVEEESKRKAKDNDSEEIVSASSDLDKPEEQHYLSEGKDIPAAIDPEEVRIRYASLLWNHDIQKLQVGAVSDSETPLKPARNPTESERITIK</sequence>
<proteinExistence type="predicted"/>
<organism evidence="2 3">
    <name type="scientific">Solanum commersonii</name>
    <name type="common">Commerson's wild potato</name>
    <name type="synonym">Commerson's nightshade</name>
    <dbReference type="NCBI Taxonomy" id="4109"/>
    <lineage>
        <taxon>Eukaryota</taxon>
        <taxon>Viridiplantae</taxon>
        <taxon>Streptophyta</taxon>
        <taxon>Embryophyta</taxon>
        <taxon>Tracheophyta</taxon>
        <taxon>Spermatophyta</taxon>
        <taxon>Magnoliopsida</taxon>
        <taxon>eudicotyledons</taxon>
        <taxon>Gunneridae</taxon>
        <taxon>Pentapetalae</taxon>
        <taxon>asterids</taxon>
        <taxon>lamiids</taxon>
        <taxon>Solanales</taxon>
        <taxon>Solanaceae</taxon>
        <taxon>Solanoideae</taxon>
        <taxon>Solaneae</taxon>
        <taxon>Solanum</taxon>
    </lineage>
</organism>
<feature type="region of interest" description="Disordered" evidence="1">
    <location>
        <begin position="108"/>
        <end position="132"/>
    </location>
</feature>
<evidence type="ECO:0000313" key="3">
    <source>
        <dbReference type="Proteomes" id="UP000824120"/>
    </source>
</evidence>
<reference evidence="2 3" key="1">
    <citation type="submission" date="2020-09" db="EMBL/GenBank/DDBJ databases">
        <title>De no assembly of potato wild relative species, Solanum commersonii.</title>
        <authorList>
            <person name="Cho K."/>
        </authorList>
    </citation>
    <scope>NUCLEOTIDE SEQUENCE [LARGE SCALE GENOMIC DNA]</scope>
    <source>
        <strain evidence="2">LZ3.2</strain>
        <tissue evidence="2">Leaf</tissue>
    </source>
</reference>
<dbReference type="EMBL" id="JACXVP010000008">
    <property type="protein sequence ID" value="KAG5593107.1"/>
    <property type="molecule type" value="Genomic_DNA"/>
</dbReference>
<evidence type="ECO:0000313" key="2">
    <source>
        <dbReference type="EMBL" id="KAG5593107.1"/>
    </source>
</evidence>